<keyword evidence="3" id="KW-1185">Reference proteome</keyword>
<evidence type="ECO:0000256" key="1">
    <source>
        <dbReference type="SAM" id="Coils"/>
    </source>
</evidence>
<accession>A0A2N3HH09</accession>
<protein>
    <recommendedName>
        <fullName evidence="4">DUF4831 domain-containing protein</fullName>
    </recommendedName>
</protein>
<dbReference type="InterPro" id="IPR032265">
    <property type="entry name" value="DUF4831"/>
</dbReference>
<organism evidence="2 3">
    <name type="scientific">Confluentibacter flavum</name>
    <dbReference type="NCBI Taxonomy" id="1909700"/>
    <lineage>
        <taxon>Bacteria</taxon>
        <taxon>Pseudomonadati</taxon>
        <taxon>Bacteroidota</taxon>
        <taxon>Flavobacteriia</taxon>
        <taxon>Flavobacteriales</taxon>
        <taxon>Flavobacteriaceae</taxon>
        <taxon>Confluentibacter</taxon>
    </lineage>
</organism>
<evidence type="ECO:0008006" key="4">
    <source>
        <dbReference type="Google" id="ProtNLM"/>
    </source>
</evidence>
<evidence type="ECO:0000313" key="2">
    <source>
        <dbReference type="EMBL" id="PKQ44203.1"/>
    </source>
</evidence>
<keyword evidence="1" id="KW-0175">Coiled coil</keyword>
<dbReference type="Pfam" id="PF16115">
    <property type="entry name" value="DUF4831"/>
    <property type="match status" value="1"/>
</dbReference>
<comment type="caution">
    <text evidence="2">The sequence shown here is derived from an EMBL/GenBank/DDBJ whole genome shotgun (WGS) entry which is preliminary data.</text>
</comment>
<dbReference type="EMBL" id="PJEO01000051">
    <property type="protein sequence ID" value="PKQ44203.1"/>
    <property type="molecule type" value="Genomic_DNA"/>
</dbReference>
<reference evidence="2 3" key="1">
    <citation type="submission" date="2017-12" db="EMBL/GenBank/DDBJ databases">
        <title>Confluentibacter flavum sp. nov., isolated from the saline lake.</title>
        <authorList>
            <person name="Yu L."/>
        </authorList>
    </citation>
    <scope>NUCLEOTIDE SEQUENCE [LARGE SCALE GENOMIC DNA]</scope>
    <source>
        <strain evidence="2 3">3B</strain>
    </source>
</reference>
<evidence type="ECO:0000313" key="3">
    <source>
        <dbReference type="Proteomes" id="UP000233435"/>
    </source>
</evidence>
<dbReference type="OrthoDB" id="1092380at2"/>
<sequence length="458" mass="51356">MKKEIYLIEKRMEYIGLNLIRKKKSMTIILFHILWLNSMTFSYAQSIKIQKVDIAKPEKVTRDGVFYALPKTILIIDVSVTKTMLKAPTSTDKCDAACRRALQDIGFEIYKTDRSYKIADYSITTKAIPDLNEVYLINPRKKWNKNSNMTFSLSEQGLIKGAEVSVENKTINVITSGIKTIGSIAGSIIASRDKLGASSSLIKLIQLIDKREALISSSRYASSLEVIKYQVSELDKLIANELEELIGIKKEETKIFRFLIDPDCPTFSPPNTYTDIEIDLFCVNNIGSDKGIFLSTKSEGVIYPIDFMTTKKEGELVKLSIMEPRTKDYGSLLMKTTESTSDKKGFPYRIPKNKIVSITLAGKPTLISTIPVPQCGVIAYLPYKMDKVNATFYENLGNLQSISTDSKAIFQSSNIESIQGTFSDIKSLIDGKSELDNLNEENALLEAKKKNKELKDAL</sequence>
<dbReference type="AlphaFoldDB" id="A0A2N3HH09"/>
<dbReference type="RefSeq" id="WP_106660488.1">
    <property type="nucleotide sequence ID" value="NZ_PJEO01000051.1"/>
</dbReference>
<name>A0A2N3HH09_9FLAO</name>
<feature type="coiled-coil region" evidence="1">
    <location>
        <begin position="428"/>
        <end position="457"/>
    </location>
</feature>
<dbReference type="Proteomes" id="UP000233435">
    <property type="component" value="Unassembled WGS sequence"/>
</dbReference>
<proteinExistence type="predicted"/>
<gene>
    <name evidence="2" type="ORF">CSW08_13960</name>
</gene>